<organism evidence="5 6">
    <name type="scientific">Aliidiomarina soli</name>
    <dbReference type="NCBI Taxonomy" id="1928574"/>
    <lineage>
        <taxon>Bacteria</taxon>
        <taxon>Pseudomonadati</taxon>
        <taxon>Pseudomonadota</taxon>
        <taxon>Gammaproteobacteria</taxon>
        <taxon>Alteromonadales</taxon>
        <taxon>Idiomarinaceae</taxon>
        <taxon>Aliidiomarina</taxon>
    </lineage>
</organism>
<evidence type="ECO:0000256" key="1">
    <source>
        <dbReference type="ARBA" id="ARBA00023015"/>
    </source>
</evidence>
<keyword evidence="2" id="KW-0238">DNA-binding</keyword>
<dbReference type="SUPFAM" id="SSF46689">
    <property type="entry name" value="Homeodomain-like"/>
    <property type="match status" value="2"/>
</dbReference>
<dbReference type="InterPro" id="IPR009057">
    <property type="entry name" value="Homeodomain-like_sf"/>
</dbReference>
<dbReference type="RefSeq" id="WP_126798379.1">
    <property type="nucleotide sequence ID" value="NZ_PIPO01000002.1"/>
</dbReference>
<name>A0A432WJ34_9GAMM</name>
<keyword evidence="3" id="KW-0804">Transcription</keyword>
<dbReference type="PROSITE" id="PS01124">
    <property type="entry name" value="HTH_ARAC_FAMILY_2"/>
    <property type="match status" value="1"/>
</dbReference>
<evidence type="ECO:0000256" key="3">
    <source>
        <dbReference type="ARBA" id="ARBA00023163"/>
    </source>
</evidence>
<gene>
    <name evidence="5" type="ORF">CWE14_04950</name>
</gene>
<proteinExistence type="predicted"/>
<evidence type="ECO:0000259" key="4">
    <source>
        <dbReference type="PROSITE" id="PS01124"/>
    </source>
</evidence>
<comment type="caution">
    <text evidence="5">The sequence shown here is derived from an EMBL/GenBank/DDBJ whole genome shotgun (WGS) entry which is preliminary data.</text>
</comment>
<dbReference type="InterPro" id="IPR018060">
    <property type="entry name" value="HTH_AraC"/>
</dbReference>
<dbReference type="Gene3D" id="1.10.10.60">
    <property type="entry name" value="Homeodomain-like"/>
    <property type="match status" value="2"/>
</dbReference>
<protein>
    <submittedName>
        <fullName evidence="5">AraC family transcriptional regulator</fullName>
    </submittedName>
</protein>
<keyword evidence="1" id="KW-0805">Transcription regulation</keyword>
<evidence type="ECO:0000256" key="2">
    <source>
        <dbReference type="ARBA" id="ARBA00023125"/>
    </source>
</evidence>
<dbReference type="SMART" id="SM00342">
    <property type="entry name" value="HTH_ARAC"/>
    <property type="match status" value="1"/>
</dbReference>
<dbReference type="Pfam" id="PF12833">
    <property type="entry name" value="HTH_18"/>
    <property type="match status" value="1"/>
</dbReference>
<dbReference type="PANTHER" id="PTHR46796">
    <property type="entry name" value="HTH-TYPE TRANSCRIPTIONAL ACTIVATOR RHAS-RELATED"/>
    <property type="match status" value="1"/>
</dbReference>
<dbReference type="InterPro" id="IPR050204">
    <property type="entry name" value="AraC_XylS_family_regulators"/>
</dbReference>
<evidence type="ECO:0000313" key="6">
    <source>
        <dbReference type="Proteomes" id="UP000287823"/>
    </source>
</evidence>
<reference evidence="5 6" key="1">
    <citation type="journal article" date="2011" name="Front. Microbiol.">
        <title>Genomic signatures of strain selection and enhancement in Bacillus atrophaeus var. globigii, a historical biowarfare simulant.</title>
        <authorList>
            <person name="Gibbons H.S."/>
            <person name="Broomall S.M."/>
            <person name="McNew L.A."/>
            <person name="Daligault H."/>
            <person name="Chapman C."/>
            <person name="Bruce D."/>
            <person name="Karavis M."/>
            <person name="Krepps M."/>
            <person name="McGregor P.A."/>
            <person name="Hong C."/>
            <person name="Park K.H."/>
            <person name="Akmal A."/>
            <person name="Feldman A."/>
            <person name="Lin J.S."/>
            <person name="Chang W.E."/>
            <person name="Higgs B.W."/>
            <person name="Demirev P."/>
            <person name="Lindquist J."/>
            <person name="Liem A."/>
            <person name="Fochler E."/>
            <person name="Read T.D."/>
            <person name="Tapia R."/>
            <person name="Johnson S."/>
            <person name="Bishop-Lilly K.A."/>
            <person name="Detter C."/>
            <person name="Han C."/>
            <person name="Sozhamannan S."/>
            <person name="Rosenzweig C.N."/>
            <person name="Skowronski E.W."/>
        </authorList>
    </citation>
    <scope>NUCLEOTIDE SEQUENCE [LARGE SCALE GENOMIC DNA]</scope>
    <source>
        <strain evidence="5 6">Y4G10-17</strain>
    </source>
</reference>
<sequence length="297" mass="32981">MIKPTQLSFTQWYCEGGQASYLRTRKSPGGILELIEVARPAGDMSRPGLPEIVLYEDLLGGSRVSGNLGGGRFDLKSERGGLNLAAPNFSTSAVMEESHQLRSLAFPMEKWKNLLDEASDGKFSFDTSFSYGRQFDSPAIRASLRRLWALSDEEGAPSRLLAQAAGCEILAELCRISGAQFTLAKGGLAPWVKRHCQELMRERLADDISLDELAAEAQLSPYHFARMFKQSFGVPPRVYLTQLRMEKACELLALTDLSITEIALKVGYSSSQVLARVFFKYQHKSPSAYRRAVRDSL</sequence>
<dbReference type="AlphaFoldDB" id="A0A432WJ34"/>
<dbReference type="PANTHER" id="PTHR46796:SF14">
    <property type="entry name" value="TRANSCRIPTIONAL REGULATORY PROTEIN"/>
    <property type="match status" value="1"/>
</dbReference>
<dbReference type="GO" id="GO:0043565">
    <property type="term" value="F:sequence-specific DNA binding"/>
    <property type="evidence" value="ECO:0007669"/>
    <property type="project" value="InterPro"/>
</dbReference>
<dbReference type="GO" id="GO:0003700">
    <property type="term" value="F:DNA-binding transcription factor activity"/>
    <property type="evidence" value="ECO:0007669"/>
    <property type="project" value="InterPro"/>
</dbReference>
<dbReference type="Proteomes" id="UP000287823">
    <property type="component" value="Unassembled WGS sequence"/>
</dbReference>
<keyword evidence="6" id="KW-1185">Reference proteome</keyword>
<feature type="domain" description="HTH araC/xylS-type" evidence="4">
    <location>
        <begin position="194"/>
        <end position="292"/>
    </location>
</feature>
<accession>A0A432WJ34</accession>
<evidence type="ECO:0000313" key="5">
    <source>
        <dbReference type="EMBL" id="RUO33814.1"/>
    </source>
</evidence>
<dbReference type="EMBL" id="PIPO01000002">
    <property type="protein sequence ID" value="RUO33814.1"/>
    <property type="molecule type" value="Genomic_DNA"/>
</dbReference>